<reference evidence="3" key="1">
    <citation type="submission" date="2016-03" db="EMBL/GenBank/DDBJ databases">
        <title>Mechanisms controlling the formation of the plant cell surface in tip-growing cells are functionally conserved among land plants.</title>
        <authorList>
            <person name="Honkanen S."/>
            <person name="Jones V.A."/>
            <person name="Morieri G."/>
            <person name="Champion C."/>
            <person name="Hetherington A.J."/>
            <person name="Kelly S."/>
            <person name="Saint-Marcoux D."/>
            <person name="Proust H."/>
            <person name="Prescott H."/>
            <person name="Dolan L."/>
        </authorList>
    </citation>
    <scope>NUCLEOTIDE SEQUENCE [LARGE SCALE GENOMIC DNA]</scope>
    <source>
        <tissue evidence="3">Whole gametophyte</tissue>
    </source>
</reference>
<gene>
    <name evidence="3" type="ORF">AXG93_1335s1300</name>
</gene>
<keyword evidence="4" id="KW-1185">Reference proteome</keyword>
<keyword evidence="2" id="KW-1133">Transmembrane helix</keyword>
<name>A0A176W6E3_MARPO</name>
<evidence type="ECO:0000256" key="2">
    <source>
        <dbReference type="SAM" id="Phobius"/>
    </source>
</evidence>
<dbReference type="Proteomes" id="UP000077202">
    <property type="component" value="Unassembled WGS sequence"/>
</dbReference>
<keyword evidence="2" id="KW-0812">Transmembrane</keyword>
<sequence length="232" mass="24519">MKVTNRRKREVLSLCQGGETNDAPLLSDVQSEPSSGPLDPPSSPNSGVRNEVGSGRVGSAGQGCNLSLNPSREPLPRAPIHGHNISLSLSLLPLAGAVFMVGLAASTRAATSSYSISLSRPHCIGRSWRGARKISDLVLAEGTFRDGWVGKSSRDARTQVVGNGSTLPLSLSLNPPHSAPSIDQERTTGHGESLLLKVSDDVVVFVVDVFMEWLGFGDWSQRHSGVECSEGP</sequence>
<accession>A0A176W6E3</accession>
<keyword evidence="2" id="KW-0472">Membrane</keyword>
<dbReference type="AlphaFoldDB" id="A0A176W6E3"/>
<feature type="region of interest" description="Disordered" evidence="1">
    <location>
        <begin position="1"/>
        <end position="70"/>
    </location>
</feature>
<protein>
    <submittedName>
        <fullName evidence="3">Uncharacterized protein</fullName>
    </submittedName>
</protein>
<evidence type="ECO:0000313" key="3">
    <source>
        <dbReference type="EMBL" id="OAE28638.1"/>
    </source>
</evidence>
<comment type="caution">
    <text evidence="3">The sequence shown here is derived from an EMBL/GenBank/DDBJ whole genome shotgun (WGS) entry which is preliminary data.</text>
</comment>
<evidence type="ECO:0000256" key="1">
    <source>
        <dbReference type="SAM" id="MobiDB-lite"/>
    </source>
</evidence>
<dbReference type="EMBL" id="LVLJ01001708">
    <property type="protein sequence ID" value="OAE28638.1"/>
    <property type="molecule type" value="Genomic_DNA"/>
</dbReference>
<evidence type="ECO:0000313" key="4">
    <source>
        <dbReference type="Proteomes" id="UP000077202"/>
    </source>
</evidence>
<organism evidence="3 4">
    <name type="scientific">Marchantia polymorpha subsp. ruderalis</name>
    <dbReference type="NCBI Taxonomy" id="1480154"/>
    <lineage>
        <taxon>Eukaryota</taxon>
        <taxon>Viridiplantae</taxon>
        <taxon>Streptophyta</taxon>
        <taxon>Embryophyta</taxon>
        <taxon>Marchantiophyta</taxon>
        <taxon>Marchantiopsida</taxon>
        <taxon>Marchantiidae</taxon>
        <taxon>Marchantiales</taxon>
        <taxon>Marchantiaceae</taxon>
        <taxon>Marchantia</taxon>
    </lineage>
</organism>
<proteinExistence type="predicted"/>
<feature type="transmembrane region" description="Helical" evidence="2">
    <location>
        <begin position="85"/>
        <end position="105"/>
    </location>
</feature>